<evidence type="ECO:0000256" key="5">
    <source>
        <dbReference type="ARBA" id="ARBA00022771"/>
    </source>
</evidence>
<feature type="domain" description="C2H2-type" evidence="14">
    <location>
        <begin position="574"/>
        <end position="601"/>
    </location>
</feature>
<feature type="domain" description="C2H2-type" evidence="14">
    <location>
        <begin position="1074"/>
        <end position="1101"/>
    </location>
</feature>
<dbReference type="Proteomes" id="UP000007755">
    <property type="component" value="Unassembled WGS sequence"/>
</dbReference>
<evidence type="ECO:0000259" key="14">
    <source>
        <dbReference type="PROSITE" id="PS50157"/>
    </source>
</evidence>
<dbReference type="FunFam" id="3.30.160.60:FF:000446">
    <property type="entry name" value="Zinc finger protein"/>
    <property type="match status" value="1"/>
</dbReference>
<evidence type="ECO:0000256" key="7">
    <source>
        <dbReference type="ARBA" id="ARBA00023015"/>
    </source>
</evidence>
<evidence type="ECO:0000256" key="2">
    <source>
        <dbReference type="ARBA" id="ARBA00006991"/>
    </source>
</evidence>
<evidence type="ECO:0000256" key="3">
    <source>
        <dbReference type="ARBA" id="ARBA00022723"/>
    </source>
</evidence>
<dbReference type="Gene3D" id="3.30.160.60">
    <property type="entry name" value="Classic Zinc Finger"/>
    <property type="match status" value="20"/>
</dbReference>
<feature type="region of interest" description="Disordered" evidence="13">
    <location>
        <begin position="606"/>
        <end position="633"/>
    </location>
</feature>
<name>F4WLH7_ACREC</name>
<keyword evidence="5 12" id="KW-0863">Zinc-finger</keyword>
<feature type="compositionally biased region" description="Polar residues" evidence="13">
    <location>
        <begin position="610"/>
        <end position="633"/>
    </location>
</feature>
<feature type="domain" description="C2H2-type" evidence="14">
    <location>
        <begin position="359"/>
        <end position="386"/>
    </location>
</feature>
<feature type="domain" description="C2H2-type" evidence="14">
    <location>
        <begin position="546"/>
        <end position="573"/>
    </location>
</feature>
<comment type="similarity">
    <text evidence="2">Belongs to the krueppel C2H2-type zinc-finger protein family.</text>
</comment>
<feature type="domain" description="C2H2-type" evidence="14">
    <location>
        <begin position="5"/>
        <end position="32"/>
    </location>
</feature>
<evidence type="ECO:0000256" key="8">
    <source>
        <dbReference type="ARBA" id="ARBA00023125"/>
    </source>
</evidence>
<feature type="domain" description="C2H2-type" evidence="14">
    <location>
        <begin position="1383"/>
        <end position="1410"/>
    </location>
</feature>
<gene>
    <name evidence="15" type="ORF">G5I_06604</name>
</gene>
<keyword evidence="16" id="KW-1185">Reference proteome</keyword>
<feature type="domain" description="C2H2-type" evidence="14">
    <location>
        <begin position="249"/>
        <end position="277"/>
    </location>
</feature>
<dbReference type="SUPFAM" id="SSF57667">
    <property type="entry name" value="beta-beta-alpha zinc fingers"/>
    <property type="match status" value="13"/>
</dbReference>
<feature type="domain" description="C2H2-type" evidence="14">
    <location>
        <begin position="387"/>
        <end position="414"/>
    </location>
</feature>
<dbReference type="PROSITE" id="PS00028">
    <property type="entry name" value="ZINC_FINGER_C2H2_1"/>
    <property type="match status" value="24"/>
</dbReference>
<dbReference type="GO" id="GO:0005634">
    <property type="term" value="C:nucleus"/>
    <property type="evidence" value="ECO:0007669"/>
    <property type="project" value="UniProtKB-SubCell"/>
</dbReference>
<dbReference type="PANTHER" id="PTHR47772:SF13">
    <property type="entry name" value="GASTRULA ZINC FINGER PROTEIN XLCGF49.1-LIKE-RELATED"/>
    <property type="match status" value="1"/>
</dbReference>
<dbReference type="GO" id="GO:0010468">
    <property type="term" value="P:regulation of gene expression"/>
    <property type="evidence" value="ECO:0007669"/>
    <property type="project" value="UniProtKB-ARBA"/>
</dbReference>
<dbReference type="Pfam" id="PF00096">
    <property type="entry name" value="zf-C2H2"/>
    <property type="match status" value="15"/>
</dbReference>
<feature type="domain" description="C2H2-type" evidence="14">
    <location>
        <begin position="189"/>
        <end position="216"/>
    </location>
</feature>
<organism evidence="16">
    <name type="scientific">Acromyrmex echinatior</name>
    <name type="common">Panamanian leafcutter ant</name>
    <name type="synonym">Acromyrmex octospinosus echinatior</name>
    <dbReference type="NCBI Taxonomy" id="103372"/>
    <lineage>
        <taxon>Eukaryota</taxon>
        <taxon>Metazoa</taxon>
        <taxon>Ecdysozoa</taxon>
        <taxon>Arthropoda</taxon>
        <taxon>Hexapoda</taxon>
        <taxon>Insecta</taxon>
        <taxon>Pterygota</taxon>
        <taxon>Neoptera</taxon>
        <taxon>Endopterygota</taxon>
        <taxon>Hymenoptera</taxon>
        <taxon>Apocrita</taxon>
        <taxon>Aculeata</taxon>
        <taxon>Formicoidea</taxon>
        <taxon>Formicidae</taxon>
        <taxon>Myrmicinae</taxon>
        <taxon>Acromyrmex</taxon>
    </lineage>
</organism>
<dbReference type="GO" id="GO:0048598">
    <property type="term" value="P:embryonic morphogenesis"/>
    <property type="evidence" value="ECO:0007669"/>
    <property type="project" value="UniProtKB-ARBA"/>
</dbReference>
<keyword evidence="4" id="KW-0677">Repeat</keyword>
<feature type="domain" description="C2H2-type" evidence="14">
    <location>
        <begin position="217"/>
        <end position="245"/>
    </location>
</feature>
<protein>
    <recommendedName>
        <fullName evidence="11">Zinc finger protein 865</fullName>
    </recommendedName>
</protein>
<evidence type="ECO:0000256" key="12">
    <source>
        <dbReference type="PROSITE-ProRule" id="PRU00042"/>
    </source>
</evidence>
<evidence type="ECO:0000313" key="15">
    <source>
        <dbReference type="EMBL" id="EGI64913.1"/>
    </source>
</evidence>
<dbReference type="EMBL" id="GL888208">
    <property type="protein sequence ID" value="EGI64913.1"/>
    <property type="molecule type" value="Genomic_DNA"/>
</dbReference>
<dbReference type="FunFam" id="3.30.160.60:FF:000100">
    <property type="entry name" value="Zinc finger 45-like"/>
    <property type="match status" value="1"/>
</dbReference>
<feature type="domain" description="C2H2-type" evidence="14">
    <location>
        <begin position="413"/>
        <end position="440"/>
    </location>
</feature>
<dbReference type="InterPro" id="IPR013087">
    <property type="entry name" value="Znf_C2H2_type"/>
</dbReference>
<evidence type="ECO:0000256" key="13">
    <source>
        <dbReference type="SAM" id="MobiDB-lite"/>
    </source>
</evidence>
<feature type="domain" description="C2H2-type" evidence="14">
    <location>
        <begin position="1411"/>
        <end position="1438"/>
    </location>
</feature>
<keyword evidence="7" id="KW-0805">Transcription regulation</keyword>
<dbReference type="GO" id="GO:0003677">
    <property type="term" value="F:DNA binding"/>
    <property type="evidence" value="ECO:0007669"/>
    <property type="project" value="UniProtKB-KW"/>
</dbReference>
<evidence type="ECO:0000313" key="16">
    <source>
        <dbReference type="Proteomes" id="UP000007755"/>
    </source>
</evidence>
<evidence type="ECO:0000256" key="10">
    <source>
        <dbReference type="ARBA" id="ARBA00023242"/>
    </source>
</evidence>
<evidence type="ECO:0000256" key="6">
    <source>
        <dbReference type="ARBA" id="ARBA00022833"/>
    </source>
</evidence>
<proteinExistence type="inferred from homology"/>
<dbReference type="InParanoid" id="F4WLH7"/>
<evidence type="ECO:0000256" key="1">
    <source>
        <dbReference type="ARBA" id="ARBA00004123"/>
    </source>
</evidence>
<accession>F4WLH7</accession>
<dbReference type="FunFam" id="3.30.160.60:FF:000145">
    <property type="entry name" value="Zinc finger protein 574"/>
    <property type="match status" value="2"/>
</dbReference>
<feature type="domain" description="C2H2-type" evidence="14">
    <location>
        <begin position="1102"/>
        <end position="1129"/>
    </location>
</feature>
<sequence>NTQFLQCDICSQKFTKQALYRKHMENHAEEKPHRCPKCPASFNIPTNFTLHMATHNTGDPKCPECGRKYARMASLKSHMLLHEKEENLFCTECEDAFSTKAQLDAHLKLHGEKWASEDVRKCKLCNKQFVQPALYRMHIREHYRTKIVKQTKRGTKHKTMYKCTICLKTFQKPSQLIRHIRIHTGEKPFECTVCNRAFTQKSSLQIHAWQHKGIRPHACSLCNAKFSQKGNLKAHILRVHNAPEGESTYACSYCSCVFKRLGSLNGHIKRMHSVTSEEFSAKSSETNPISSEAEMRATVDSVISQLASLESVVNNTTDSTRTTTLRNVRWYACSFCPKEFKKPSDLIRHLRVHTQEKPFKCMYCVRSFALKSTMIAHERTHTGVKKYACESCDKTFACHNSLTAHTKLHTKPHKCNICDKSFSASTILKNHMKSHTREKPKISPEAESLVPQVVLQEPLVISDAGNKISVAQVQSKQKQLYENVGVTRPHECWVCHAAFRKVSHLKQHFRRHTGERPYKCSKCDRRFTSNSVLKSHLHTHDDTRPYSCSVCDTKFSTQSSMKRHLVTHSNKRPYMCPYCHKTFKTYVNCRKHMKRHKHELAQRQLEEQKMQAQKDSQPSSEAKEATSSLPESITLTEDMEVSFQPQMAPDFTQAFSDQFQNINTEKEKSFLLPDNTTPSIVNQNLSVDTTNLGTSQTLHADETGTITLPNYSGDQTFTPESIREIEETLNQQLFNMGMNLELGTNNLPRQMDEANTNSREQPVLNIIYEHNKSLESSGNTIFMSQFDSFDMNQITLQTDNDIDIGLNPSNSMSMSSILPRSMGSQQEKQAIPVTTTSNIDTSQITRNTHLVVINPKENCSELMRLSQVCPSKYSKVIAKADTTNGSEMQSMNEHEKASQKSNVKSCENERNFFITMPSKTLISSGITDNSAKISQCNTLLQCHVCGDQGFTTERLKKVLDSKLQMKYHSKMHTTTWNVSSMEPDSSQKNVISSSSGLPSDLTTLDVRADSNPSVSEKVLMAAVAEKKSMDRADENIVKKEIKEYTNKCKYCPKTFRKPSDLIRHIRTHTGERPYKCDHCNKSFAVKCTLDSHMKVHTGKKTFCCHVCSSLFATKGSLKVHMRLHTGSKPYKCLVCDLRFRTSGHKKVHMLKHAREHKGGVKRKPKHSKIAAVAEAAASLEKLGNSSLDNATTTTAIINDEAAPSQNLNYSTLEQTVNLGTAVHLPNQIAFNHTDTTTILNNNSILSVNENNELVANLQFLLANGLVTFQTDDTLLTQSTTNSSDATGAGMPTNMIELVNPDPFQEACNLGNTNHVVISQVPGETTTADTSNTAVIQMNNCMPPVPMVQIQTQDTNSVGVFEAKTSNQTTTVTMAKASAQPSNKECDVCGKTFMKPYQLERHKRIHTGEKPFKCEQCGKSFAQKFTLHLHQQHHTGDRPYSCPHCKRLFTQKCNLQTHLKRFHQTVMLDVKKLKSGQQMLGTLLQDNQGATTKLLNLDDILVVDFLK</sequence>
<dbReference type="FunFam" id="3.30.160.60:FF:000045">
    <property type="entry name" value="ZFP69 zinc finger protein B"/>
    <property type="match status" value="2"/>
</dbReference>
<feature type="domain" description="C2H2-type" evidence="14">
    <location>
        <begin position="88"/>
        <end position="115"/>
    </location>
</feature>
<dbReference type="GO" id="GO:0008270">
    <property type="term" value="F:zinc ion binding"/>
    <property type="evidence" value="ECO:0007669"/>
    <property type="project" value="UniProtKB-KW"/>
</dbReference>
<keyword evidence="6" id="KW-0862">Zinc</keyword>
<dbReference type="InterPro" id="IPR050636">
    <property type="entry name" value="C2H2-ZF_domain-containing"/>
</dbReference>
<evidence type="ECO:0000256" key="4">
    <source>
        <dbReference type="ARBA" id="ARBA00022737"/>
    </source>
</evidence>
<feature type="domain" description="C2H2-type" evidence="14">
    <location>
        <begin position="1130"/>
        <end position="1157"/>
    </location>
</feature>
<dbReference type="SMART" id="SM00355">
    <property type="entry name" value="ZnF_C2H2"/>
    <property type="match status" value="25"/>
</dbReference>
<dbReference type="FunFam" id="3.30.160.60:FF:000597">
    <property type="entry name" value="zinc finger protein 236 isoform X3"/>
    <property type="match status" value="1"/>
</dbReference>
<keyword evidence="9" id="KW-0804">Transcription</keyword>
<feature type="domain" description="C2H2-type" evidence="14">
    <location>
        <begin position="33"/>
        <end position="60"/>
    </location>
</feature>
<feature type="domain" description="C2H2-type" evidence="14">
    <location>
        <begin position="120"/>
        <end position="147"/>
    </location>
</feature>
<dbReference type="InterPro" id="IPR036236">
    <property type="entry name" value="Znf_C2H2_sf"/>
</dbReference>
<dbReference type="FunFam" id="3.30.160.60:FF:000630">
    <property type="entry name" value="Zinc finger protein 180"/>
    <property type="match status" value="1"/>
</dbReference>
<evidence type="ECO:0000256" key="11">
    <source>
        <dbReference type="ARBA" id="ARBA00068876"/>
    </source>
</evidence>
<dbReference type="Pfam" id="PF13912">
    <property type="entry name" value="zf-C2H2_6"/>
    <property type="match status" value="2"/>
</dbReference>
<keyword evidence="3" id="KW-0479">Metal-binding</keyword>
<dbReference type="eggNOG" id="KOG1721">
    <property type="taxonomic scope" value="Eukaryota"/>
</dbReference>
<feature type="domain" description="C2H2-type" evidence="14">
    <location>
        <begin position="331"/>
        <end position="358"/>
    </location>
</feature>
<evidence type="ECO:0000256" key="9">
    <source>
        <dbReference type="ARBA" id="ARBA00023163"/>
    </source>
</evidence>
<feature type="domain" description="C2H2-type" evidence="14">
    <location>
        <begin position="1046"/>
        <end position="1073"/>
    </location>
</feature>
<keyword evidence="8" id="KW-0238">DNA-binding</keyword>
<dbReference type="FunFam" id="3.30.160.60:FF:000621">
    <property type="entry name" value="FLT3-interacting zinc finger 1"/>
    <property type="match status" value="1"/>
</dbReference>
<dbReference type="FunFam" id="3.30.160.60:FF:000733">
    <property type="entry name" value="Zinc finger protein 236 variant"/>
    <property type="match status" value="1"/>
</dbReference>
<feature type="domain" description="C2H2-type" evidence="14">
    <location>
        <begin position="161"/>
        <end position="188"/>
    </location>
</feature>
<dbReference type="PROSITE" id="PS50157">
    <property type="entry name" value="ZINC_FINGER_C2H2_2"/>
    <property type="match status" value="24"/>
</dbReference>
<feature type="non-terminal residue" evidence="15">
    <location>
        <position position="1"/>
    </location>
</feature>
<feature type="domain" description="C2H2-type" evidence="14">
    <location>
        <begin position="518"/>
        <end position="545"/>
    </location>
</feature>
<dbReference type="FunFam" id="3.30.160.60:FF:000624">
    <property type="entry name" value="zinc finger protein 697"/>
    <property type="match status" value="2"/>
</dbReference>
<keyword evidence="10" id="KW-0539">Nucleus</keyword>
<comment type="subcellular location">
    <subcellularLocation>
        <location evidence="1">Nucleus</location>
    </subcellularLocation>
</comment>
<feature type="domain" description="C2H2-type" evidence="14">
    <location>
        <begin position="1439"/>
        <end position="1462"/>
    </location>
</feature>
<feature type="domain" description="C2H2-type" evidence="14">
    <location>
        <begin position="60"/>
        <end position="87"/>
    </location>
</feature>
<dbReference type="OrthoDB" id="6077919at2759"/>
<dbReference type="FunFam" id="3.30.160.60:FF:000744">
    <property type="entry name" value="zinc finger E-box-binding homeobox 1"/>
    <property type="match status" value="1"/>
</dbReference>
<feature type="domain" description="C2H2-type" evidence="14">
    <location>
        <begin position="490"/>
        <end position="517"/>
    </location>
</feature>
<dbReference type="PANTHER" id="PTHR47772">
    <property type="entry name" value="ZINC FINGER PROTEIN 200"/>
    <property type="match status" value="1"/>
</dbReference>
<dbReference type="FunFam" id="3.30.160.60:FF:000367">
    <property type="entry name" value="Zinc finger protein 572"/>
    <property type="match status" value="1"/>
</dbReference>
<reference evidence="15" key="1">
    <citation type="submission" date="2011-02" db="EMBL/GenBank/DDBJ databases">
        <title>The genome of the leaf-cutting ant Acromyrmex echinatior suggests key adaptations to social evolution and fungus farming.</title>
        <authorList>
            <person name="Nygaard S."/>
            <person name="Zhang G."/>
        </authorList>
    </citation>
    <scope>NUCLEOTIDE SEQUENCE</scope>
</reference>